<organism evidence="2">
    <name type="scientific">hydrothermal vent metagenome</name>
    <dbReference type="NCBI Taxonomy" id="652676"/>
    <lineage>
        <taxon>unclassified sequences</taxon>
        <taxon>metagenomes</taxon>
        <taxon>ecological metagenomes</taxon>
    </lineage>
</organism>
<dbReference type="CDD" id="cd00757">
    <property type="entry name" value="ThiF_MoeB_HesA_family"/>
    <property type="match status" value="1"/>
</dbReference>
<dbReference type="GO" id="GO:0061503">
    <property type="term" value="F:tRNA threonylcarbamoyladenosine dehydratase"/>
    <property type="evidence" value="ECO:0007669"/>
    <property type="project" value="TreeGrafter"/>
</dbReference>
<dbReference type="PANTHER" id="PTHR43267">
    <property type="entry name" value="TRNA THREONYLCARBAMOYLADENOSINE DEHYDRATASE"/>
    <property type="match status" value="1"/>
</dbReference>
<dbReference type="InterPro" id="IPR000594">
    <property type="entry name" value="ThiF_NAD_FAD-bd"/>
</dbReference>
<evidence type="ECO:0000259" key="1">
    <source>
        <dbReference type="Pfam" id="PF00899"/>
    </source>
</evidence>
<dbReference type="PANTHER" id="PTHR43267:SF1">
    <property type="entry name" value="TRNA THREONYLCARBAMOYLADENOSINE DEHYDRATASE"/>
    <property type="match status" value="1"/>
</dbReference>
<evidence type="ECO:0000313" key="2">
    <source>
        <dbReference type="EMBL" id="SFZ97696.1"/>
    </source>
</evidence>
<dbReference type="GO" id="GO:0008641">
    <property type="term" value="F:ubiquitin-like modifier activating enzyme activity"/>
    <property type="evidence" value="ECO:0007669"/>
    <property type="project" value="InterPro"/>
</dbReference>
<sequence length="248" mass="27741">MSWEDEESIHNDFSISYNEIEKLALTQNITALRYKRNQETITQEHQLKLLNSHIAIIGCGGLGGNVAEMLTRIGIGKLTLFDFDIFEEHNLNRQNFSNIDTLGKSKVSVVKEALMKINPALYVDAFNHKFDPEKDLNMLKNVNVVIDALDNPKTKLQLAKMCQEKHIDFIHGAIAGLNGQFTVNSNLKHLYRDGDIGSESSLGNLSCSATFAASIQSSECIKLLLNLGETLKDKTLISNLLENEFIMI</sequence>
<name>A0A1W1ECG0_9ZZZZ</name>
<proteinExistence type="predicted"/>
<dbReference type="Gene3D" id="3.40.50.720">
    <property type="entry name" value="NAD(P)-binding Rossmann-like Domain"/>
    <property type="match status" value="1"/>
</dbReference>
<reference evidence="2" key="1">
    <citation type="submission" date="2016-10" db="EMBL/GenBank/DDBJ databases">
        <authorList>
            <person name="de Groot N.N."/>
        </authorList>
    </citation>
    <scope>NUCLEOTIDE SEQUENCE</scope>
</reference>
<dbReference type="AlphaFoldDB" id="A0A1W1ECG0"/>
<dbReference type="GO" id="GO:0061504">
    <property type="term" value="P:cyclic threonylcarbamoyladenosine biosynthetic process"/>
    <property type="evidence" value="ECO:0007669"/>
    <property type="project" value="TreeGrafter"/>
</dbReference>
<dbReference type="SUPFAM" id="SSF69572">
    <property type="entry name" value="Activating enzymes of the ubiquitin-like proteins"/>
    <property type="match status" value="1"/>
</dbReference>
<feature type="domain" description="THIF-type NAD/FAD binding fold" evidence="1">
    <location>
        <begin position="34"/>
        <end position="244"/>
    </location>
</feature>
<dbReference type="Pfam" id="PF00899">
    <property type="entry name" value="ThiF"/>
    <property type="match status" value="1"/>
</dbReference>
<gene>
    <name evidence="2" type="ORF">MNB_SV-5-765</name>
</gene>
<protein>
    <submittedName>
        <fullName evidence="2">Molybdopterin biosynthesis protein MoeB</fullName>
    </submittedName>
</protein>
<dbReference type="InterPro" id="IPR045886">
    <property type="entry name" value="ThiF/MoeB/HesA"/>
</dbReference>
<dbReference type="EMBL" id="FPKX01000015">
    <property type="protein sequence ID" value="SFZ97696.1"/>
    <property type="molecule type" value="Genomic_DNA"/>
</dbReference>
<accession>A0A1W1ECG0</accession>
<dbReference type="InterPro" id="IPR035985">
    <property type="entry name" value="Ubiquitin-activating_enz"/>
</dbReference>